<dbReference type="InterPro" id="IPR032750">
    <property type="entry name" value="TnsD_C"/>
</dbReference>
<feature type="domain" description="Transposon Tn7 transposition protein TnsD C-terminal" evidence="2">
    <location>
        <begin position="329"/>
        <end position="451"/>
    </location>
</feature>
<protein>
    <submittedName>
        <fullName evidence="3">Transcriptional antiterminator</fullName>
    </submittedName>
</protein>
<comment type="caution">
    <text evidence="3">The sequence shown here is derived from an EMBL/GenBank/DDBJ whole genome shotgun (WGS) entry which is preliminary data.</text>
</comment>
<evidence type="ECO:0000259" key="2">
    <source>
        <dbReference type="Pfam" id="PF15978"/>
    </source>
</evidence>
<dbReference type="Proteomes" id="UP000236547">
    <property type="component" value="Unassembled WGS sequence"/>
</dbReference>
<evidence type="ECO:0000259" key="1">
    <source>
        <dbReference type="Pfam" id="PF06527"/>
    </source>
</evidence>
<gene>
    <name evidence="3" type="ORF">C1O25_14100</name>
</gene>
<organism evidence="3 4">
    <name type="scientific">Vibrio diazotrophicus</name>
    <dbReference type="NCBI Taxonomy" id="685"/>
    <lineage>
        <taxon>Bacteria</taxon>
        <taxon>Pseudomonadati</taxon>
        <taxon>Pseudomonadota</taxon>
        <taxon>Gammaproteobacteria</taxon>
        <taxon>Vibrionales</taxon>
        <taxon>Vibrionaceae</taxon>
        <taxon>Vibrio</taxon>
    </lineage>
</organism>
<keyword evidence="4" id="KW-1185">Reference proteome</keyword>
<accession>A0ABX4W8C8</accession>
<dbReference type="Pfam" id="PF06527">
    <property type="entry name" value="TniQ"/>
    <property type="match status" value="1"/>
</dbReference>
<evidence type="ECO:0000313" key="3">
    <source>
        <dbReference type="EMBL" id="PNI00019.1"/>
    </source>
</evidence>
<name>A0ABX4W8C8_VIBDI</name>
<dbReference type="Pfam" id="PF15978">
    <property type="entry name" value="TnsD"/>
    <property type="match status" value="1"/>
</dbReference>
<feature type="domain" description="TniQ" evidence="1">
    <location>
        <begin position="9"/>
        <end position="164"/>
    </location>
</feature>
<sequence>MGFVMIMQFPVPYLDELLSSVLARFIHRQGINADKQALDILFGSRNIVPSSLFQGHVQLLLSNAGHLWNISPEQVIDDHSLLGVFKPFMDAARYDAQKQELIHGTKNQSLTSIGINASKLIWPHHFRYCPVCLKHDIETLGETYWRRNFQLPGMSCCPVHSCLLVESEISIHSSQRHAFVAAKSEQLNLSIGMGLVPPELNQITLARQIYQLFQCRTFNHSVTQWSGYYQNLACSLNLMVGGRIDHRLIQLMIRNAWGDNWLNQNGLSLEIENNWLLAIFRKHRRPFSYLHHLTVMVALLGTSMSIGKECTKVDIFPDKFSPKKRYFTSEYDSRKAEYRAIWLNLIRDFNSLKDIRATKEGTRVYSWLYRFDRDWHIQHSLAHVKKRHVDRRVDWAKRDRELVKKLLSVENRSYLDLFLPRKSRPWYAKQINASNLIPDKLAKLPLCHCFLNRYQESVEEYQLRRLLAIVVDKLNHGQAIPPIYELERSAGLSKERIREPAKEVLRMDISRIARQARIAGGYKVNSNSRHSSSS</sequence>
<proteinExistence type="predicted"/>
<dbReference type="EMBL" id="POSM01000020">
    <property type="protein sequence ID" value="PNI00019.1"/>
    <property type="molecule type" value="Genomic_DNA"/>
</dbReference>
<reference evidence="3 4" key="1">
    <citation type="submission" date="2018-01" db="EMBL/GenBank/DDBJ databases">
        <title>Draft genome sequences of six Vibrio diazotrophicus strains isolated from deep-sea sediments of the Baltic Sea.</title>
        <authorList>
            <person name="Castillo D."/>
            <person name="Vandieken V."/>
            <person name="Chiang O."/>
            <person name="Middelboe M."/>
        </authorList>
    </citation>
    <scope>NUCLEOTIDE SEQUENCE [LARGE SCALE GENOMIC DNA]</scope>
    <source>
        <strain evidence="3 4">65.10M</strain>
    </source>
</reference>
<evidence type="ECO:0000313" key="4">
    <source>
        <dbReference type="Proteomes" id="UP000236547"/>
    </source>
</evidence>
<dbReference type="InterPro" id="IPR009492">
    <property type="entry name" value="TniQ"/>
</dbReference>